<dbReference type="AlphaFoldDB" id="A0AAU9D6G1"/>
<feature type="region of interest" description="Disordered" evidence="1">
    <location>
        <begin position="1"/>
        <end position="24"/>
    </location>
</feature>
<reference evidence="2 3" key="1">
    <citation type="journal article" date="2023" name="Microbiol. Spectr.">
        <title>Symbiosis of Carpenter Bees with Uncharacterized Lactic Acid Bacteria Showing NAD Auxotrophy.</title>
        <authorList>
            <person name="Kawasaki S."/>
            <person name="Ozawa K."/>
            <person name="Mori T."/>
            <person name="Yamamoto A."/>
            <person name="Ito M."/>
            <person name="Ohkuma M."/>
            <person name="Sakamoto M."/>
            <person name="Matsutani M."/>
        </authorList>
    </citation>
    <scope>NUCLEOTIDE SEQUENCE [LARGE SCALE GENOMIC DNA]</scope>
    <source>
        <strain evidence="2 3">XA3</strain>
    </source>
</reference>
<sequence>MLIDNLTQKSNSNKQEGHTHKNNIKDHKIIDGTLKRIHLVVIRRNIPSAKY</sequence>
<keyword evidence="3" id="KW-1185">Reference proteome</keyword>
<evidence type="ECO:0000313" key="2">
    <source>
        <dbReference type="EMBL" id="BDR59424.1"/>
    </source>
</evidence>
<evidence type="ECO:0000256" key="1">
    <source>
        <dbReference type="SAM" id="MobiDB-lite"/>
    </source>
</evidence>
<proteinExistence type="predicted"/>
<protein>
    <recommendedName>
        <fullName evidence="4">Transposase</fullName>
    </recommendedName>
</protein>
<feature type="compositionally biased region" description="Basic and acidic residues" evidence="1">
    <location>
        <begin position="15"/>
        <end position="24"/>
    </location>
</feature>
<organism evidence="2 3">
    <name type="scientific">Xylocopilactobacillus apicola</name>
    <dbReference type="NCBI Taxonomy" id="2932184"/>
    <lineage>
        <taxon>Bacteria</taxon>
        <taxon>Bacillati</taxon>
        <taxon>Bacillota</taxon>
        <taxon>Bacilli</taxon>
        <taxon>Lactobacillales</taxon>
        <taxon>Lactobacillaceae</taxon>
        <taxon>Xylocopilactobacillus</taxon>
    </lineage>
</organism>
<feature type="compositionally biased region" description="Polar residues" evidence="1">
    <location>
        <begin position="1"/>
        <end position="14"/>
    </location>
</feature>
<name>A0AAU9D6G1_9LACO</name>
<dbReference type="EMBL" id="AP026802">
    <property type="protein sequence ID" value="BDR59424.1"/>
    <property type="molecule type" value="Genomic_DNA"/>
</dbReference>
<gene>
    <name evidence="2" type="ORF">XA3_18650</name>
</gene>
<dbReference type="KEGG" id="xap:XA3_18650"/>
<dbReference type="Proteomes" id="UP001321861">
    <property type="component" value="Chromosome"/>
</dbReference>
<evidence type="ECO:0008006" key="4">
    <source>
        <dbReference type="Google" id="ProtNLM"/>
    </source>
</evidence>
<accession>A0AAU9D6G1</accession>
<evidence type="ECO:0000313" key="3">
    <source>
        <dbReference type="Proteomes" id="UP001321861"/>
    </source>
</evidence>